<gene>
    <name evidence="8" type="ORF">MSP1404_LOCUS4636</name>
</gene>
<accession>A0A7S0KKG9</accession>
<evidence type="ECO:0000256" key="4">
    <source>
        <dbReference type="ARBA" id="ARBA00023787"/>
    </source>
</evidence>
<evidence type="ECO:0000256" key="3">
    <source>
        <dbReference type="ARBA" id="ARBA00023284"/>
    </source>
</evidence>
<evidence type="ECO:0000256" key="7">
    <source>
        <dbReference type="ARBA" id="ARBA00032129"/>
    </source>
</evidence>
<dbReference type="InterPro" id="IPR036249">
    <property type="entry name" value="Thioredoxin-like_sf"/>
</dbReference>
<sequence>MCRSEAMRLHALKPKFDALGCNLVCLLKENIPEQVESFLAGSGKQGEFWGADTPLYLDNDMAFFRALGGGKLRRGGLSSFLPFAGFWKRYAKIKNDVTDHNLEGEGAIKGGLYVVSKAGIHYEHFEKDFGVAAPPEEVLAACEAVANK</sequence>
<dbReference type="GO" id="GO:0005737">
    <property type="term" value="C:cytoplasm"/>
    <property type="evidence" value="ECO:0007669"/>
    <property type="project" value="UniProtKB-SubCell"/>
</dbReference>
<proteinExistence type="inferred from homology"/>
<dbReference type="Gene3D" id="3.40.30.10">
    <property type="entry name" value="Glutaredoxin"/>
    <property type="match status" value="1"/>
</dbReference>
<comment type="subcellular location">
    <subcellularLocation>
        <location evidence="1">Cytoplasm</location>
    </subcellularLocation>
</comment>
<evidence type="ECO:0000313" key="8">
    <source>
        <dbReference type="EMBL" id="CAD8584693.1"/>
    </source>
</evidence>
<name>A0A7S0KKG9_MICPS</name>
<evidence type="ECO:0000256" key="6">
    <source>
        <dbReference type="ARBA" id="ARBA00032058"/>
    </source>
</evidence>
<organism evidence="8">
    <name type="scientific">Micromonas pusilla</name>
    <name type="common">Picoplanktonic green alga</name>
    <name type="synonym">Chromulina pusilla</name>
    <dbReference type="NCBI Taxonomy" id="38833"/>
    <lineage>
        <taxon>Eukaryota</taxon>
        <taxon>Viridiplantae</taxon>
        <taxon>Chlorophyta</taxon>
        <taxon>Mamiellophyceae</taxon>
        <taxon>Mamiellales</taxon>
        <taxon>Mamiellaceae</taxon>
        <taxon>Micromonas</taxon>
    </lineage>
</organism>
<evidence type="ECO:0000256" key="1">
    <source>
        <dbReference type="ARBA" id="ARBA00004496"/>
    </source>
</evidence>
<comment type="similarity">
    <text evidence="4">Belongs to the peroxiredoxin-like PRXL2 family. PRXL2A subfamily.</text>
</comment>
<reference evidence="8" key="1">
    <citation type="submission" date="2021-01" db="EMBL/GenBank/DDBJ databases">
        <authorList>
            <person name="Corre E."/>
            <person name="Pelletier E."/>
            <person name="Niang G."/>
            <person name="Scheremetjew M."/>
            <person name="Finn R."/>
            <person name="Kale V."/>
            <person name="Holt S."/>
            <person name="Cochrane G."/>
            <person name="Meng A."/>
            <person name="Brown T."/>
            <person name="Cohen L."/>
        </authorList>
    </citation>
    <scope>NUCLEOTIDE SEQUENCE</scope>
    <source>
        <strain evidence="8">CCMP494</strain>
    </source>
</reference>
<protein>
    <recommendedName>
        <fullName evidence="5">Peroxiredoxin-like 2A</fullName>
    </recommendedName>
    <alternativeName>
        <fullName evidence="7">Peroxiredoxin-like 2 activated in M-CSF stimulated monocytes</fullName>
    </alternativeName>
    <alternativeName>
        <fullName evidence="6">Redox-regulatory protein FAM213A</fullName>
    </alternativeName>
</protein>
<dbReference type="InterPro" id="IPR032801">
    <property type="entry name" value="PXL2A/B/C"/>
</dbReference>
<dbReference type="PANTHER" id="PTHR28630:SF31">
    <property type="entry name" value="PEROXIREDOXIN-LIKE 2A"/>
    <property type="match status" value="1"/>
</dbReference>
<dbReference type="EMBL" id="HBEV01006045">
    <property type="protein sequence ID" value="CAD8584693.1"/>
    <property type="molecule type" value="Transcribed_RNA"/>
</dbReference>
<dbReference type="PANTHER" id="PTHR28630">
    <property type="match status" value="1"/>
</dbReference>
<evidence type="ECO:0000256" key="5">
    <source>
        <dbReference type="ARBA" id="ARBA00023849"/>
    </source>
</evidence>
<dbReference type="AlphaFoldDB" id="A0A7S0KKG9"/>
<keyword evidence="3" id="KW-0676">Redox-active center</keyword>
<keyword evidence="2" id="KW-0963">Cytoplasm</keyword>
<dbReference type="Pfam" id="PF13911">
    <property type="entry name" value="AhpC-TSA_2"/>
    <property type="match status" value="1"/>
</dbReference>
<evidence type="ECO:0000256" key="2">
    <source>
        <dbReference type="ARBA" id="ARBA00022490"/>
    </source>
</evidence>
<dbReference type="SUPFAM" id="SSF52833">
    <property type="entry name" value="Thioredoxin-like"/>
    <property type="match status" value="1"/>
</dbReference>